<name>A0A6N9TJT9_DISTH</name>
<dbReference type="EC" id="2.1.1.171" evidence="3"/>
<dbReference type="Gene3D" id="3.40.50.150">
    <property type="entry name" value="Vaccinia Virus protein VP39"/>
    <property type="match status" value="1"/>
</dbReference>
<organism evidence="3 4">
    <name type="scientific">Dissulfurirhabdus thermomarina</name>
    <dbReference type="NCBI Taxonomy" id="1765737"/>
    <lineage>
        <taxon>Bacteria</taxon>
        <taxon>Deltaproteobacteria</taxon>
        <taxon>Dissulfurirhabdaceae</taxon>
        <taxon>Dissulfurirhabdus</taxon>
    </lineage>
</organism>
<dbReference type="AlphaFoldDB" id="A0A6N9TJT9"/>
<keyword evidence="4" id="KW-1185">Reference proteome</keyword>
<reference evidence="3 4" key="1">
    <citation type="submission" date="2020-02" db="EMBL/GenBank/DDBJ databases">
        <title>Comparative genomics of sulfur disproportionating microorganisms.</title>
        <authorList>
            <person name="Ward L.M."/>
            <person name="Bertran E."/>
            <person name="Johnston D.T."/>
        </authorList>
    </citation>
    <scope>NUCLEOTIDE SEQUENCE [LARGE SCALE GENOMIC DNA]</scope>
    <source>
        <strain evidence="3 4">DSM 100025</strain>
    </source>
</reference>
<evidence type="ECO:0000256" key="2">
    <source>
        <dbReference type="ARBA" id="ARBA00022679"/>
    </source>
</evidence>
<accession>A0A6N9TJT9</accession>
<evidence type="ECO:0000256" key="1">
    <source>
        <dbReference type="ARBA" id="ARBA00022603"/>
    </source>
</evidence>
<dbReference type="RefSeq" id="WP_163297508.1">
    <property type="nucleotide sequence ID" value="NZ_JAAGRR010000002.1"/>
</dbReference>
<evidence type="ECO:0000313" key="4">
    <source>
        <dbReference type="Proteomes" id="UP000469346"/>
    </source>
</evidence>
<dbReference type="InterPro" id="IPR004398">
    <property type="entry name" value="RNA_MeTrfase_RsmD"/>
</dbReference>
<dbReference type="EMBL" id="JAAGRR010000002">
    <property type="protein sequence ID" value="NDY41348.1"/>
    <property type="molecule type" value="Genomic_DNA"/>
</dbReference>
<proteinExistence type="predicted"/>
<sequence length="204" mass="21572">MRITGGAACGRRLSAPRGLSVRPTADRVREALFQVLTIRLHRPWAECRVLDLFAGSGALGIEALSRGAREAVFVDRSPAALGAIRRNLDRCGMADRGRLLRGDLGGRAAVLERACREAPFDVVLADPPYGRGLALSALQRVAAAGCLAPGGWMVVEEAAGAEFPGGLEGGAGAGLVLADTRRYGQTGLWFYRRPVPGMERNPAP</sequence>
<keyword evidence="1 3" id="KW-0489">Methyltransferase</keyword>
<dbReference type="PANTHER" id="PTHR43542">
    <property type="entry name" value="METHYLTRANSFERASE"/>
    <property type="match status" value="1"/>
</dbReference>
<dbReference type="GO" id="GO:0052913">
    <property type="term" value="F:16S rRNA (guanine(966)-N(2))-methyltransferase activity"/>
    <property type="evidence" value="ECO:0007669"/>
    <property type="project" value="UniProtKB-EC"/>
</dbReference>
<dbReference type="InterPro" id="IPR002052">
    <property type="entry name" value="DNA_methylase_N6_adenine_CS"/>
</dbReference>
<dbReference type="PANTHER" id="PTHR43542:SF1">
    <property type="entry name" value="METHYLTRANSFERASE"/>
    <property type="match status" value="1"/>
</dbReference>
<dbReference type="NCBIfam" id="TIGR00095">
    <property type="entry name" value="16S rRNA (guanine(966)-N(2))-methyltransferase RsmD"/>
    <property type="match status" value="1"/>
</dbReference>
<comment type="caution">
    <text evidence="3">The sequence shown here is derived from an EMBL/GenBank/DDBJ whole genome shotgun (WGS) entry which is preliminary data.</text>
</comment>
<dbReference type="PIRSF" id="PIRSF004553">
    <property type="entry name" value="CHP00095"/>
    <property type="match status" value="1"/>
</dbReference>
<evidence type="ECO:0000313" key="3">
    <source>
        <dbReference type="EMBL" id="NDY41348.1"/>
    </source>
</evidence>
<dbReference type="Proteomes" id="UP000469346">
    <property type="component" value="Unassembled WGS sequence"/>
</dbReference>
<gene>
    <name evidence="3" type="primary">rsmD</name>
    <name evidence="3" type="ORF">G3N55_00590</name>
</gene>
<dbReference type="CDD" id="cd02440">
    <property type="entry name" value="AdoMet_MTases"/>
    <property type="match status" value="1"/>
</dbReference>
<keyword evidence="2 3" id="KW-0808">Transferase</keyword>
<dbReference type="InterPro" id="IPR029063">
    <property type="entry name" value="SAM-dependent_MTases_sf"/>
</dbReference>
<dbReference type="GO" id="GO:0003676">
    <property type="term" value="F:nucleic acid binding"/>
    <property type="evidence" value="ECO:0007669"/>
    <property type="project" value="InterPro"/>
</dbReference>
<dbReference type="SUPFAM" id="SSF53335">
    <property type="entry name" value="S-adenosyl-L-methionine-dependent methyltransferases"/>
    <property type="match status" value="1"/>
</dbReference>
<protein>
    <submittedName>
        <fullName evidence="3">16S rRNA (Guanine(966)-N(2))-methyltransferase RsmD</fullName>
        <ecNumber evidence="3">2.1.1.171</ecNumber>
    </submittedName>
</protein>
<dbReference type="PROSITE" id="PS00092">
    <property type="entry name" value="N6_MTASE"/>
    <property type="match status" value="1"/>
</dbReference>
<dbReference type="Pfam" id="PF03602">
    <property type="entry name" value="Cons_hypoth95"/>
    <property type="match status" value="1"/>
</dbReference>